<keyword evidence="6" id="KW-1133">Transmembrane helix</keyword>
<keyword evidence="2 4" id="KW-0863">Zinc-finger</keyword>
<dbReference type="Proteomes" id="UP000554482">
    <property type="component" value="Unassembled WGS sequence"/>
</dbReference>
<accession>A0A7J6WCV3</accession>
<dbReference type="OrthoDB" id="9984778at2759"/>
<dbReference type="PANTHER" id="PTHR45676:SF41">
    <property type="entry name" value="RING-H2 FINGER PROTEIN ATL66"/>
    <property type="match status" value="1"/>
</dbReference>
<keyword evidence="1" id="KW-0479">Metal-binding</keyword>
<proteinExistence type="predicted"/>
<dbReference type="SUPFAM" id="SSF57850">
    <property type="entry name" value="RING/U-box"/>
    <property type="match status" value="1"/>
</dbReference>
<feature type="domain" description="RING-type" evidence="7">
    <location>
        <begin position="116"/>
        <end position="160"/>
    </location>
</feature>
<evidence type="ECO:0000256" key="5">
    <source>
        <dbReference type="SAM" id="MobiDB-lite"/>
    </source>
</evidence>
<keyword evidence="3" id="KW-0862">Zinc</keyword>
<evidence type="ECO:0000256" key="1">
    <source>
        <dbReference type="ARBA" id="ARBA00022723"/>
    </source>
</evidence>
<dbReference type="Gene3D" id="3.30.40.10">
    <property type="entry name" value="Zinc/RING finger domain, C3HC4 (zinc finger)"/>
    <property type="match status" value="1"/>
</dbReference>
<evidence type="ECO:0000256" key="3">
    <source>
        <dbReference type="ARBA" id="ARBA00022833"/>
    </source>
</evidence>
<dbReference type="GO" id="GO:0008270">
    <property type="term" value="F:zinc ion binding"/>
    <property type="evidence" value="ECO:0007669"/>
    <property type="project" value="UniProtKB-KW"/>
</dbReference>
<dbReference type="InterPro" id="IPR001841">
    <property type="entry name" value="Znf_RING"/>
</dbReference>
<dbReference type="EMBL" id="JABWDY010019033">
    <property type="protein sequence ID" value="KAF5194205.1"/>
    <property type="molecule type" value="Genomic_DNA"/>
</dbReference>
<dbReference type="InterPro" id="IPR013083">
    <property type="entry name" value="Znf_RING/FYVE/PHD"/>
</dbReference>
<evidence type="ECO:0000313" key="8">
    <source>
        <dbReference type="EMBL" id="KAF5194205.1"/>
    </source>
</evidence>
<feature type="region of interest" description="Disordered" evidence="5">
    <location>
        <begin position="74"/>
        <end position="102"/>
    </location>
</feature>
<dbReference type="PANTHER" id="PTHR45676">
    <property type="entry name" value="RING-H2 FINGER PROTEIN ATL51-RELATED"/>
    <property type="match status" value="1"/>
</dbReference>
<gene>
    <name evidence="8" type="ORF">FRX31_016209</name>
</gene>
<feature type="transmembrane region" description="Helical" evidence="6">
    <location>
        <begin position="30"/>
        <end position="55"/>
    </location>
</feature>
<evidence type="ECO:0000313" key="9">
    <source>
        <dbReference type="Proteomes" id="UP000554482"/>
    </source>
</evidence>
<protein>
    <recommendedName>
        <fullName evidence="7">RING-type domain-containing protein</fullName>
    </recommendedName>
</protein>
<keyword evidence="6" id="KW-0812">Transmembrane</keyword>
<keyword evidence="9" id="KW-1185">Reference proteome</keyword>
<evidence type="ECO:0000256" key="2">
    <source>
        <dbReference type="ARBA" id="ARBA00022771"/>
    </source>
</evidence>
<dbReference type="InterPro" id="IPR011016">
    <property type="entry name" value="Znf_RING-CH"/>
</dbReference>
<reference evidence="8 9" key="1">
    <citation type="submission" date="2020-06" db="EMBL/GenBank/DDBJ databases">
        <title>Transcriptomic and genomic resources for Thalictrum thalictroides and T. hernandezii: Facilitating candidate gene discovery in an emerging model plant lineage.</title>
        <authorList>
            <person name="Arias T."/>
            <person name="Riano-Pachon D.M."/>
            <person name="Di Stilio V.S."/>
        </authorList>
    </citation>
    <scope>NUCLEOTIDE SEQUENCE [LARGE SCALE GENOMIC DNA]</scope>
    <source>
        <strain evidence="9">cv. WT478/WT964</strain>
        <tissue evidence="8">Leaves</tissue>
    </source>
</reference>
<feature type="compositionally biased region" description="Low complexity" evidence="5">
    <location>
        <begin position="82"/>
        <end position="91"/>
    </location>
</feature>
<dbReference type="Pfam" id="PF13639">
    <property type="entry name" value="zf-RING_2"/>
    <property type="match status" value="1"/>
</dbReference>
<dbReference type="SMART" id="SM00184">
    <property type="entry name" value="RING"/>
    <property type="match status" value="1"/>
</dbReference>
<keyword evidence="6" id="KW-0472">Membrane</keyword>
<dbReference type="AlphaFoldDB" id="A0A7J6WCV3"/>
<dbReference type="PROSITE" id="PS50089">
    <property type="entry name" value="ZF_RING_2"/>
    <property type="match status" value="1"/>
</dbReference>
<organism evidence="8 9">
    <name type="scientific">Thalictrum thalictroides</name>
    <name type="common">Rue-anemone</name>
    <name type="synonym">Anemone thalictroides</name>
    <dbReference type="NCBI Taxonomy" id="46969"/>
    <lineage>
        <taxon>Eukaryota</taxon>
        <taxon>Viridiplantae</taxon>
        <taxon>Streptophyta</taxon>
        <taxon>Embryophyta</taxon>
        <taxon>Tracheophyta</taxon>
        <taxon>Spermatophyta</taxon>
        <taxon>Magnoliopsida</taxon>
        <taxon>Ranunculales</taxon>
        <taxon>Ranunculaceae</taxon>
        <taxon>Thalictroideae</taxon>
        <taxon>Thalictrum</taxon>
    </lineage>
</organism>
<comment type="caution">
    <text evidence="8">The sequence shown here is derived from an EMBL/GenBank/DDBJ whole genome shotgun (WGS) entry which is preliminary data.</text>
</comment>
<name>A0A7J6WCV3_THATH</name>
<evidence type="ECO:0000259" key="7">
    <source>
        <dbReference type="PROSITE" id="PS50089"/>
    </source>
</evidence>
<sequence>MLMLTSISMANISSPPSLSPTAPPHIIPEYGYILIMYTCMVFCLMYVAMCIHYCVQSRIVLDQIAKRNEEALRQRRERSRRSQISSQTLQQIPVNQDRPSGAYRPSEHIIKIPSECVICLDGFREGVEIEAVAECRHVFHSTCISQWRTSNSRQTCPLCRTAI</sequence>
<evidence type="ECO:0000256" key="6">
    <source>
        <dbReference type="SAM" id="Phobius"/>
    </source>
</evidence>
<dbReference type="SMART" id="SM00744">
    <property type="entry name" value="RINGv"/>
    <property type="match status" value="1"/>
</dbReference>
<evidence type="ECO:0000256" key="4">
    <source>
        <dbReference type="PROSITE-ProRule" id="PRU00175"/>
    </source>
</evidence>